<gene>
    <name evidence="5" type="ORF">L2725_05310</name>
</gene>
<keyword evidence="6" id="KW-1185">Reference proteome</keyword>
<evidence type="ECO:0000256" key="4">
    <source>
        <dbReference type="SAM" id="SignalP"/>
    </source>
</evidence>
<keyword evidence="3" id="KW-0998">Cell outer membrane</keyword>
<comment type="caution">
    <text evidence="5">The sequence shown here is derived from an EMBL/GenBank/DDBJ whole genome shotgun (WGS) entry which is preliminary data.</text>
</comment>
<dbReference type="InterPro" id="IPR020016">
    <property type="entry name" value="Decahaem-assoc_OM_MtrB/PioB"/>
</dbReference>
<dbReference type="Gene3D" id="2.40.170.20">
    <property type="entry name" value="TonB-dependent receptor, beta-barrel domain"/>
    <property type="match status" value="1"/>
</dbReference>
<comment type="subcellular location">
    <subcellularLocation>
        <location evidence="1">Cell outer membrane</location>
    </subcellularLocation>
</comment>
<organism evidence="5 6">
    <name type="scientific">Shewanella corallii</name>
    <dbReference type="NCBI Taxonomy" id="560080"/>
    <lineage>
        <taxon>Bacteria</taxon>
        <taxon>Pseudomonadati</taxon>
        <taxon>Pseudomonadota</taxon>
        <taxon>Gammaproteobacteria</taxon>
        <taxon>Alteromonadales</taxon>
        <taxon>Shewanellaceae</taxon>
        <taxon>Shewanella</taxon>
    </lineage>
</organism>
<dbReference type="EMBL" id="JAKIKT010000002">
    <property type="protein sequence ID" value="MCL2913202.1"/>
    <property type="molecule type" value="Genomic_DNA"/>
</dbReference>
<dbReference type="NCBIfam" id="TIGR03509">
    <property type="entry name" value="OMP_MtrB_PioB"/>
    <property type="match status" value="1"/>
</dbReference>
<proteinExistence type="predicted"/>
<dbReference type="Pfam" id="PF11854">
    <property type="entry name" value="MtrB_PioB"/>
    <property type="match status" value="1"/>
</dbReference>
<evidence type="ECO:0000256" key="1">
    <source>
        <dbReference type="ARBA" id="ARBA00004442"/>
    </source>
</evidence>
<evidence type="ECO:0000313" key="5">
    <source>
        <dbReference type="EMBL" id="MCL2913202.1"/>
    </source>
</evidence>
<accession>A0ABT0N459</accession>
<dbReference type="RefSeq" id="WP_249248013.1">
    <property type="nucleotide sequence ID" value="NZ_JAKIKT010000002.1"/>
</dbReference>
<dbReference type="Proteomes" id="UP001202831">
    <property type="component" value="Unassembled WGS sequence"/>
</dbReference>
<sequence>MKANLNLITLALLAASSSAMAAETETKQVVSYGLAHANTAKVKFAAWKCGRCEANTGTEGTITVGVGYADADDVHAANALGTDDTFAYKLNADVGYKSESGYQAEFNALNLGMDSSRAELSAGKAGQYDINLNYRTIKTYTTDDALTPYQGVGGNDLTLPSNWVTAGTTDGMTMLATSLNPVELSLKRERAGIGFNLEGDSLWSTYVDYQRENKTGLKTASGSFFNQSMMLAEPVDYTTDILEAGIKLRGDYWFTALSYSGSVFKNEYSVLAFDNAFNPTFGAQTRGYMALDPDNEAHTVSLAGVYNDGTMSLQGRAYLGQMSQDEPLVTSGYGYQLPAEAVDAQVDLTGIDTRVTYRLTRSLRLQGSYDYYDRDNQTQVEEWTQISINNVNGTVAYNVPYDHSRHRAKLQADYRITSGVKLDGGYEYRRDDRSYQDREVTDENNLWARLNYTSLENWDFRLKADYGMRDGSRFQASELTSTENNELLRRYNLADRQRTAFEFTVTHTPVDTVTLDLSTRYALDDYDETEIGLTESEDFSYDLSLSWQAGKDLLLTAFYGAQTIESQQNGSSNFSGPTWTSNIEDEFSYIGAGARYDNLMADKLTLGVDYNYGDSKSNTQVTQGITGSYGDYYSRSHSLNLYGEYLISEQATLRMDYRMEKYKDNDPANSIAPDDIWNVLSFGNLNHDYNAHLVMVSLQYKL</sequence>
<reference evidence="5 6" key="1">
    <citation type="submission" date="2022-01" db="EMBL/GenBank/DDBJ databases">
        <title>Whole genome-based taxonomy of the Shewanellaceae.</title>
        <authorList>
            <person name="Martin-Rodriguez A.J."/>
        </authorList>
    </citation>
    <scope>NUCLEOTIDE SEQUENCE [LARGE SCALE GENOMIC DNA]</scope>
    <source>
        <strain evidence="5 6">DSM 21332</strain>
    </source>
</reference>
<evidence type="ECO:0000256" key="2">
    <source>
        <dbReference type="ARBA" id="ARBA00023136"/>
    </source>
</evidence>
<dbReference type="InterPro" id="IPR036942">
    <property type="entry name" value="Beta-barrel_TonB_sf"/>
</dbReference>
<protein>
    <submittedName>
        <fullName evidence="5">MtrB/PioB family decaheme-associated outer membrane protein</fullName>
    </submittedName>
</protein>
<dbReference type="SUPFAM" id="SSF56935">
    <property type="entry name" value="Porins"/>
    <property type="match status" value="1"/>
</dbReference>
<evidence type="ECO:0000256" key="3">
    <source>
        <dbReference type="ARBA" id="ARBA00023237"/>
    </source>
</evidence>
<keyword evidence="4" id="KW-0732">Signal</keyword>
<evidence type="ECO:0000313" key="6">
    <source>
        <dbReference type="Proteomes" id="UP001202831"/>
    </source>
</evidence>
<feature type="signal peptide" evidence="4">
    <location>
        <begin position="1"/>
        <end position="21"/>
    </location>
</feature>
<name>A0ABT0N459_9GAMM</name>
<keyword evidence="2" id="KW-0472">Membrane</keyword>
<feature type="chain" id="PRO_5046311093" evidence="4">
    <location>
        <begin position="22"/>
        <end position="702"/>
    </location>
</feature>